<sequence>MGIEKTRMFQMICLKILRFYQKFLSPLKPAACRYYPSCSEYALWQFQKKNFFLAFLSTFFRILRCNPFFKGGFDYPKVSKNFYPMNLCFKPMFLAKKQLCFLYIPYKNKSFYLIKIIFKRTNQ</sequence>
<dbReference type="PANTHER" id="PTHR33383">
    <property type="entry name" value="MEMBRANE PROTEIN INSERTION EFFICIENCY FACTOR-RELATED"/>
    <property type="match status" value="1"/>
</dbReference>
<dbReference type="PANTHER" id="PTHR33383:SF1">
    <property type="entry name" value="MEMBRANE PROTEIN INSERTION EFFICIENCY FACTOR-RELATED"/>
    <property type="match status" value="1"/>
</dbReference>
<name>A0A3S4W3N3_CAMJU</name>
<dbReference type="AlphaFoldDB" id="A0A3S4W3N3"/>
<comment type="subcellular location">
    <subcellularLocation>
        <location evidence="1">Cell membrane</location>
        <topology evidence="1">Peripheral membrane protein</topology>
        <orientation evidence="1">Cytoplasmic side</orientation>
    </subcellularLocation>
</comment>
<gene>
    <name evidence="2" type="primary">yidD</name>
    <name evidence="2" type="ORF">NCTC11951_01016</name>
</gene>
<evidence type="ECO:0000256" key="1">
    <source>
        <dbReference type="HAMAP-Rule" id="MF_00386"/>
    </source>
</evidence>
<dbReference type="EMBL" id="LR134359">
    <property type="protein sequence ID" value="VEG61849.1"/>
    <property type="molecule type" value="Genomic_DNA"/>
</dbReference>
<organism evidence="2 3">
    <name type="scientific">Campylobacter jejuni subsp. doylei</name>
    <dbReference type="NCBI Taxonomy" id="32021"/>
    <lineage>
        <taxon>Bacteria</taxon>
        <taxon>Pseudomonadati</taxon>
        <taxon>Campylobacterota</taxon>
        <taxon>Epsilonproteobacteria</taxon>
        <taxon>Campylobacterales</taxon>
        <taxon>Campylobacteraceae</taxon>
        <taxon>Campylobacter</taxon>
    </lineage>
</organism>
<dbReference type="GO" id="GO:0005886">
    <property type="term" value="C:plasma membrane"/>
    <property type="evidence" value="ECO:0007669"/>
    <property type="project" value="UniProtKB-SubCell"/>
</dbReference>
<dbReference type="Proteomes" id="UP000275504">
    <property type="component" value="Chromosome"/>
</dbReference>
<evidence type="ECO:0000313" key="3">
    <source>
        <dbReference type="Proteomes" id="UP000275504"/>
    </source>
</evidence>
<comment type="similarity">
    <text evidence="1">Belongs to the UPF0161 family.</text>
</comment>
<protein>
    <recommendedName>
        <fullName evidence="1">Putative membrane protein insertion efficiency factor</fullName>
    </recommendedName>
</protein>
<keyword evidence="1" id="KW-1003">Cell membrane</keyword>
<reference evidence="2 3" key="1">
    <citation type="submission" date="2018-12" db="EMBL/GenBank/DDBJ databases">
        <authorList>
            <consortium name="Pathogen Informatics"/>
        </authorList>
    </citation>
    <scope>NUCLEOTIDE SEQUENCE [LARGE SCALE GENOMIC DNA]</scope>
    <source>
        <strain evidence="2 3">NCTC11951</strain>
    </source>
</reference>
<evidence type="ECO:0000313" key="2">
    <source>
        <dbReference type="EMBL" id="VEG61849.1"/>
    </source>
</evidence>
<keyword evidence="1" id="KW-0472">Membrane</keyword>
<comment type="function">
    <text evidence="1">Could be involved in insertion of integral membrane proteins into the membrane.</text>
</comment>
<dbReference type="HAMAP" id="MF_00386">
    <property type="entry name" value="UPF0161_YidD"/>
    <property type="match status" value="1"/>
</dbReference>
<dbReference type="NCBIfam" id="TIGR00278">
    <property type="entry name" value="membrane protein insertion efficiency factor YidD"/>
    <property type="match status" value="1"/>
</dbReference>
<dbReference type="SMART" id="SM01234">
    <property type="entry name" value="Haemolytic"/>
    <property type="match status" value="1"/>
</dbReference>
<proteinExistence type="inferred from homology"/>
<dbReference type="Pfam" id="PF01809">
    <property type="entry name" value="YidD"/>
    <property type="match status" value="1"/>
</dbReference>
<accession>A0A3S4W3N3</accession>
<dbReference type="InterPro" id="IPR002696">
    <property type="entry name" value="Membr_insert_effic_factor_YidD"/>
</dbReference>